<dbReference type="AlphaFoldDB" id="A0A179F5Z7"/>
<gene>
    <name evidence="3" type="ORF">VFPBJ_11516</name>
</gene>
<evidence type="ECO:0000313" key="3">
    <source>
        <dbReference type="EMBL" id="OAQ60855.1"/>
    </source>
</evidence>
<dbReference type="EMBL" id="LSBH01000029">
    <property type="protein sequence ID" value="OAQ60855.1"/>
    <property type="molecule type" value="Genomic_DNA"/>
</dbReference>
<accession>A0A179F5Z7</accession>
<evidence type="ECO:0000259" key="2">
    <source>
        <dbReference type="Pfam" id="PF24626"/>
    </source>
</evidence>
<dbReference type="InterPro" id="IPR056924">
    <property type="entry name" value="SH3_Tf2-1"/>
</dbReference>
<reference evidence="3 4" key="1">
    <citation type="submission" date="2016-01" db="EMBL/GenBank/DDBJ databases">
        <title>Biosynthesis of antibiotic leucinostatins and their inhibition on Phytophthora in bio-control Purpureocillium lilacinum.</title>
        <authorList>
            <person name="Wang G."/>
            <person name="Liu Z."/>
            <person name="Lin R."/>
            <person name="Li E."/>
            <person name="Mao Z."/>
            <person name="Ling J."/>
            <person name="Yin W."/>
            <person name="Xie B."/>
        </authorList>
    </citation>
    <scope>NUCLEOTIDE SEQUENCE [LARGE SCALE GENOMIC DNA]</scope>
    <source>
        <strain evidence="3">PLBJ-1</strain>
    </source>
</reference>
<organism evidence="3 4">
    <name type="scientific">Purpureocillium lilacinum</name>
    <name type="common">Paecilomyces lilacinus</name>
    <dbReference type="NCBI Taxonomy" id="33203"/>
    <lineage>
        <taxon>Eukaryota</taxon>
        <taxon>Fungi</taxon>
        <taxon>Dikarya</taxon>
        <taxon>Ascomycota</taxon>
        <taxon>Pezizomycotina</taxon>
        <taxon>Sordariomycetes</taxon>
        <taxon>Hypocreomycetidae</taxon>
        <taxon>Hypocreales</taxon>
        <taxon>Ophiocordycipitaceae</taxon>
        <taxon>Purpureocillium</taxon>
    </lineage>
</organism>
<sequence>MALHNRTTTSTGLSPFFFTHGYHLDPVQVKEALRPDGKSPAAKAEGIVKRFQEATEWAQAAMASAQERQEENANARRQPSDQYKPRDKVWLRLRNIRSKRPSKKLDWLAGKYTVLETIGSHACRLETPPGVHNVFHVSLLRLAADDPLPSQTSDDYRPPAILTNDGELWEVEEIQGHKKVGREWKVLVNVLRLLQ</sequence>
<proteinExistence type="predicted"/>
<protein>
    <submittedName>
        <fullName evidence="3">Pol</fullName>
    </submittedName>
</protein>
<feature type="region of interest" description="Disordered" evidence="1">
    <location>
        <begin position="59"/>
        <end position="83"/>
    </location>
</feature>
<dbReference type="Pfam" id="PF24626">
    <property type="entry name" value="SH3_Tf2-1"/>
    <property type="match status" value="1"/>
</dbReference>
<name>A0A179F5Z7_PURLI</name>
<feature type="domain" description="Tf2-1-like SH3-like" evidence="2">
    <location>
        <begin position="87"/>
        <end position="141"/>
    </location>
</feature>
<comment type="caution">
    <text evidence="3">The sequence shown here is derived from an EMBL/GenBank/DDBJ whole genome shotgun (WGS) entry which is preliminary data.</text>
</comment>
<evidence type="ECO:0000256" key="1">
    <source>
        <dbReference type="SAM" id="MobiDB-lite"/>
    </source>
</evidence>
<evidence type="ECO:0000313" key="4">
    <source>
        <dbReference type="Proteomes" id="UP000078240"/>
    </source>
</evidence>
<dbReference type="Proteomes" id="UP000078240">
    <property type="component" value="Unassembled WGS sequence"/>
</dbReference>